<dbReference type="Proteomes" id="UP000241964">
    <property type="component" value="Unassembled WGS sequence"/>
</dbReference>
<evidence type="ECO:0000313" key="7">
    <source>
        <dbReference type="Proteomes" id="UP000241964"/>
    </source>
</evidence>
<evidence type="ECO:0000256" key="3">
    <source>
        <dbReference type="ARBA" id="ARBA00022723"/>
    </source>
</evidence>
<dbReference type="Pfam" id="PF10070">
    <property type="entry name" value="DabA"/>
    <property type="match status" value="2"/>
</dbReference>
<evidence type="ECO:0000256" key="2">
    <source>
        <dbReference type="ARBA" id="ARBA00022475"/>
    </source>
</evidence>
<gene>
    <name evidence="6" type="ORF">CLV60_12316</name>
</gene>
<keyword evidence="4" id="KW-0862">Zinc</keyword>
<keyword evidence="5" id="KW-0472">Membrane</keyword>
<proteinExistence type="predicted"/>
<dbReference type="GO" id="GO:0046872">
    <property type="term" value="F:metal ion binding"/>
    <property type="evidence" value="ECO:0007669"/>
    <property type="project" value="UniProtKB-KW"/>
</dbReference>
<accession>A0A2P8FGC9</accession>
<dbReference type="PANTHER" id="PTHR38344">
    <property type="entry name" value="UPF0753 PROTEIN AQ_863"/>
    <property type="match status" value="1"/>
</dbReference>
<dbReference type="InterPro" id="IPR018752">
    <property type="entry name" value="DabA"/>
</dbReference>
<dbReference type="EMBL" id="PYAS01000023">
    <property type="protein sequence ID" value="PSL20772.1"/>
    <property type="molecule type" value="Genomic_DNA"/>
</dbReference>
<organism evidence="6 7">
    <name type="scientific">Dyadobacter jiangsuensis</name>
    <dbReference type="NCBI Taxonomy" id="1591085"/>
    <lineage>
        <taxon>Bacteria</taxon>
        <taxon>Pseudomonadati</taxon>
        <taxon>Bacteroidota</taxon>
        <taxon>Cytophagia</taxon>
        <taxon>Cytophagales</taxon>
        <taxon>Spirosomataceae</taxon>
        <taxon>Dyadobacter</taxon>
    </lineage>
</organism>
<evidence type="ECO:0000256" key="1">
    <source>
        <dbReference type="ARBA" id="ARBA00022448"/>
    </source>
</evidence>
<keyword evidence="7" id="KW-1185">Reference proteome</keyword>
<protein>
    <submittedName>
        <fullName evidence="6">Uncharacterized protein DUF2309</fullName>
    </submittedName>
</protein>
<dbReference type="PANTHER" id="PTHR38344:SF1">
    <property type="entry name" value="INORGANIC CARBON TRANSPORTER SUBUNIT DABA-RELATED"/>
    <property type="match status" value="1"/>
</dbReference>
<keyword evidence="3" id="KW-0479">Metal-binding</keyword>
<evidence type="ECO:0000256" key="5">
    <source>
        <dbReference type="ARBA" id="ARBA00023136"/>
    </source>
</evidence>
<keyword evidence="2" id="KW-1003">Cell membrane</keyword>
<comment type="caution">
    <text evidence="6">The sequence shown here is derived from an EMBL/GenBank/DDBJ whole genome shotgun (WGS) entry which is preliminary data.</text>
</comment>
<reference evidence="6 7" key="1">
    <citation type="submission" date="2018-03" db="EMBL/GenBank/DDBJ databases">
        <title>Genomic Encyclopedia of Archaeal and Bacterial Type Strains, Phase II (KMG-II): from individual species to whole genera.</title>
        <authorList>
            <person name="Goeker M."/>
        </authorList>
    </citation>
    <scope>NUCLEOTIDE SEQUENCE [LARGE SCALE GENOMIC DNA]</scope>
    <source>
        <strain evidence="6 7">DSM 29057</strain>
    </source>
</reference>
<name>A0A2P8FGC9_9BACT</name>
<dbReference type="AlphaFoldDB" id="A0A2P8FGC9"/>
<keyword evidence="1" id="KW-0813">Transport</keyword>
<sequence length="526" mass="59475">MTARNNSFDEHVVLHELRQFLPALLPGRAFTRRNPLEAFQDFHFHDALRHASEMLGYKTSLSLEEYRSLYNSKRVKPDVLEKVLVEKKGAAKTFEWQDKVLMKKYPADAEAAPRIGRLRAYWQKQYNTDPDARVHPRLFRILGNFLDHGVSDWSFPVRGQSFLDSMREMETNSFISAFNTPRARKLLLQTSPSIGDLLAIVVGDEALFRQYLFDQQFAHRGWSGLVATLESGRNSLPNGSSVTLRELIVFELLLEIDVLDARLGKHWEPLASHLTTRPDDLFDPVPASEKSEVLAIWQEAVEWSYYEEILAGLCRNSPNEDSGYVAGMAYASAPDTLCMIGRPSTARNIPPGHRAHLNSYDFSLDRDGEELEKILETVVPALGAENLEYLFSRTGHANSDAGNALTDEIIGLFGVADGARGDLRTGLPTELTEGLEPMRLLCIVEQFPETVWRVIDRLNASHSQGTAGRRSVGRRSVGRWIMNEWIRLVVIDPVTRELRVLKNGEMVSYKSGYHRSKYSLSVAGDW</sequence>
<evidence type="ECO:0000256" key="4">
    <source>
        <dbReference type="ARBA" id="ARBA00022833"/>
    </source>
</evidence>
<evidence type="ECO:0000313" key="6">
    <source>
        <dbReference type="EMBL" id="PSL20772.1"/>
    </source>
</evidence>